<sequence>MTSSANAVEQRTASGTTAPAHAAAIAPEADGFDVAAVRKDFPILAREIRGKSLVYLDSGASAQKPQAVIDAMDSLYLEDYANVHRGAYTLSERATTRYEDSREKARVFLNARSTREVIITKGATEAINLVAATYGRRFLTEGDEIIISELEHHSNIVPWQMLRDEKGLVLKVVPITDDGGFDMAAFDRLLTDRTKIVSVAHVSNVLGTVLPIAEITRKAHAAGAKVVIDGCQGAVHIPVDVQALDVDFYAFSGHKLYGPTGVGILYGKEELLDAMPPYQGGGDMIAKVTFQETTWAELPAKFEAGTPPIAQAVGLGAAIDYVTGLGLDRIARHEHDLLNYAQQQLASVEGLTLFGTTPGKAAVMSFTLDCAHPHDIATILDQSAVCIRAGHHCAQPVMERFGVPAMGRASLGLYNTRDDVDRLIKALETVRRIFA</sequence>
<dbReference type="GO" id="GO:0031071">
    <property type="term" value="F:cysteine desulfurase activity"/>
    <property type="evidence" value="ECO:0007669"/>
    <property type="project" value="UniProtKB-UniRule"/>
</dbReference>
<dbReference type="GO" id="GO:0030170">
    <property type="term" value="F:pyridoxal phosphate binding"/>
    <property type="evidence" value="ECO:0007669"/>
    <property type="project" value="UniProtKB-UniRule"/>
</dbReference>
<evidence type="ECO:0000256" key="4">
    <source>
        <dbReference type="ARBA" id="ARBA00022679"/>
    </source>
</evidence>
<organism evidence="10 11">
    <name type="scientific">Caenispirillum bisanense</name>
    <dbReference type="NCBI Taxonomy" id="414052"/>
    <lineage>
        <taxon>Bacteria</taxon>
        <taxon>Pseudomonadati</taxon>
        <taxon>Pseudomonadota</taxon>
        <taxon>Alphaproteobacteria</taxon>
        <taxon>Rhodospirillales</taxon>
        <taxon>Novispirillaceae</taxon>
        <taxon>Caenispirillum</taxon>
    </lineage>
</organism>
<evidence type="ECO:0000256" key="2">
    <source>
        <dbReference type="ARBA" id="ARBA00010447"/>
    </source>
</evidence>
<dbReference type="PANTHER" id="PTHR43586">
    <property type="entry name" value="CYSTEINE DESULFURASE"/>
    <property type="match status" value="1"/>
</dbReference>
<dbReference type="RefSeq" id="WP_097279555.1">
    <property type="nucleotide sequence ID" value="NZ_OCNJ01000005.1"/>
</dbReference>
<dbReference type="InterPro" id="IPR000192">
    <property type="entry name" value="Aminotrans_V_dom"/>
</dbReference>
<evidence type="ECO:0000256" key="1">
    <source>
        <dbReference type="ARBA" id="ARBA00001933"/>
    </source>
</evidence>
<keyword evidence="10" id="KW-0456">Lyase</keyword>
<evidence type="ECO:0000256" key="8">
    <source>
        <dbReference type="RuleBase" id="RU004506"/>
    </source>
</evidence>
<reference evidence="10 11" key="1">
    <citation type="submission" date="2017-09" db="EMBL/GenBank/DDBJ databases">
        <authorList>
            <person name="Ehlers B."/>
            <person name="Leendertz F.H."/>
        </authorList>
    </citation>
    <scope>NUCLEOTIDE SEQUENCE [LARGE SCALE GENOMIC DNA]</scope>
    <source>
        <strain evidence="10 11">USBA 140</strain>
    </source>
</reference>
<dbReference type="Gene3D" id="3.90.1150.10">
    <property type="entry name" value="Aspartate Aminotransferase, domain 1"/>
    <property type="match status" value="1"/>
</dbReference>
<evidence type="ECO:0000259" key="9">
    <source>
        <dbReference type="Pfam" id="PF00266"/>
    </source>
</evidence>
<dbReference type="OrthoDB" id="9804366at2"/>
<evidence type="ECO:0000313" key="10">
    <source>
        <dbReference type="EMBL" id="SOD96147.1"/>
    </source>
</evidence>
<dbReference type="Gene3D" id="3.40.640.10">
    <property type="entry name" value="Type I PLP-dependent aspartate aminotransferase-like (Major domain)"/>
    <property type="match status" value="1"/>
</dbReference>
<dbReference type="Proteomes" id="UP000219621">
    <property type="component" value="Unassembled WGS sequence"/>
</dbReference>
<evidence type="ECO:0000256" key="7">
    <source>
        <dbReference type="RuleBase" id="RU004504"/>
    </source>
</evidence>
<keyword evidence="4 8" id="KW-0808">Transferase</keyword>
<keyword evidence="11" id="KW-1185">Reference proteome</keyword>
<dbReference type="InterPro" id="IPR015424">
    <property type="entry name" value="PyrdxlP-dep_Trfase"/>
</dbReference>
<dbReference type="Pfam" id="PF00266">
    <property type="entry name" value="Aminotran_5"/>
    <property type="match status" value="1"/>
</dbReference>
<accession>A0A286GKR9</accession>
<comment type="cofactor">
    <cofactor evidence="1 7">
        <name>pyridoxal 5'-phosphate</name>
        <dbReference type="ChEBI" id="CHEBI:597326"/>
    </cofactor>
</comment>
<dbReference type="InterPro" id="IPR015421">
    <property type="entry name" value="PyrdxlP-dep_Trfase_major"/>
</dbReference>
<dbReference type="PROSITE" id="PS00595">
    <property type="entry name" value="AA_TRANSFER_CLASS_5"/>
    <property type="match status" value="1"/>
</dbReference>
<dbReference type="InterPro" id="IPR020578">
    <property type="entry name" value="Aminotrans_V_PyrdxlP_BS"/>
</dbReference>
<dbReference type="AlphaFoldDB" id="A0A286GKR9"/>
<dbReference type="InterPro" id="IPR015422">
    <property type="entry name" value="PyrdxlP-dep_Trfase_small"/>
</dbReference>
<dbReference type="GO" id="GO:0006534">
    <property type="term" value="P:cysteine metabolic process"/>
    <property type="evidence" value="ECO:0007669"/>
    <property type="project" value="UniProtKB-UniRule"/>
</dbReference>
<evidence type="ECO:0000313" key="11">
    <source>
        <dbReference type="Proteomes" id="UP000219621"/>
    </source>
</evidence>
<evidence type="ECO:0000256" key="5">
    <source>
        <dbReference type="ARBA" id="ARBA00022898"/>
    </source>
</evidence>
<feature type="domain" description="Aminotransferase class V" evidence="9">
    <location>
        <begin position="54"/>
        <end position="423"/>
    </location>
</feature>
<gene>
    <name evidence="10" type="ORF">SAMN05421508_105178</name>
</gene>
<evidence type="ECO:0000256" key="3">
    <source>
        <dbReference type="ARBA" id="ARBA00012239"/>
    </source>
</evidence>
<dbReference type="SUPFAM" id="SSF53383">
    <property type="entry name" value="PLP-dependent transferases"/>
    <property type="match status" value="1"/>
</dbReference>
<evidence type="ECO:0000256" key="6">
    <source>
        <dbReference type="ARBA" id="ARBA00050776"/>
    </source>
</evidence>
<name>A0A286GKR9_9PROT</name>
<dbReference type="InterPro" id="IPR010970">
    <property type="entry name" value="Cys_dSase_SufS"/>
</dbReference>
<keyword evidence="5 8" id="KW-0663">Pyridoxal phosphate</keyword>
<proteinExistence type="inferred from homology"/>
<dbReference type="EMBL" id="OCNJ01000005">
    <property type="protein sequence ID" value="SOD96147.1"/>
    <property type="molecule type" value="Genomic_DNA"/>
</dbReference>
<dbReference type="PANTHER" id="PTHR43586:SF8">
    <property type="entry name" value="CYSTEINE DESULFURASE 1, CHLOROPLASTIC"/>
    <property type="match status" value="1"/>
</dbReference>
<comment type="function">
    <text evidence="8">Catalyzes the removal of elemental sulfur and selenium atoms from L-cysteine, L-cystine, L-selenocysteine, and L-selenocystine to produce L-alanine.</text>
</comment>
<comment type="catalytic activity">
    <reaction evidence="6 8">
        <text>(sulfur carrier)-H + L-cysteine = (sulfur carrier)-SH + L-alanine</text>
        <dbReference type="Rhea" id="RHEA:43892"/>
        <dbReference type="Rhea" id="RHEA-COMP:14737"/>
        <dbReference type="Rhea" id="RHEA-COMP:14739"/>
        <dbReference type="ChEBI" id="CHEBI:29917"/>
        <dbReference type="ChEBI" id="CHEBI:35235"/>
        <dbReference type="ChEBI" id="CHEBI:57972"/>
        <dbReference type="ChEBI" id="CHEBI:64428"/>
        <dbReference type="EC" id="2.8.1.7"/>
    </reaction>
</comment>
<dbReference type="EC" id="2.8.1.7" evidence="3 8"/>
<dbReference type="GO" id="GO:0016829">
    <property type="term" value="F:lyase activity"/>
    <property type="evidence" value="ECO:0007669"/>
    <property type="project" value="UniProtKB-KW"/>
</dbReference>
<protein>
    <recommendedName>
        <fullName evidence="3 8">Cysteine desulfurase</fullName>
        <ecNumber evidence="3 8">2.8.1.7</ecNumber>
    </recommendedName>
</protein>
<comment type="similarity">
    <text evidence="2 8">Belongs to the class-V pyridoxal-phosphate-dependent aminotransferase family. Csd subfamily.</text>
</comment>
<dbReference type="NCBIfam" id="TIGR01979">
    <property type="entry name" value="sufS"/>
    <property type="match status" value="1"/>
</dbReference>
<dbReference type="CDD" id="cd06453">
    <property type="entry name" value="SufS_like"/>
    <property type="match status" value="1"/>
</dbReference>